<comment type="caution">
    <text evidence="1">The sequence shown here is derived from an EMBL/GenBank/DDBJ whole genome shotgun (WGS) entry which is preliminary data.</text>
</comment>
<dbReference type="GO" id="GO:0008474">
    <property type="term" value="F:palmitoyl-(protein) hydrolase activity"/>
    <property type="evidence" value="ECO:0007669"/>
    <property type="project" value="TreeGrafter"/>
</dbReference>
<reference evidence="1 2" key="1">
    <citation type="submission" date="2019-03" db="EMBL/GenBank/DDBJ databases">
        <title>Sequencing 23 genomes of Wallemia ichthyophaga.</title>
        <authorList>
            <person name="Gostincar C."/>
        </authorList>
    </citation>
    <scope>NUCLEOTIDE SEQUENCE [LARGE SCALE GENOMIC DNA]</scope>
    <source>
        <strain evidence="1 2">EXF-8621</strain>
    </source>
</reference>
<dbReference type="PANTHER" id="PTHR12277:SF64">
    <property type="entry name" value="SUPERFAMILY HYDROLASE, PUTATIVE (AFU_ORTHOLOGUE AFUA_3G01760)-RELATED"/>
    <property type="match status" value="1"/>
</dbReference>
<dbReference type="Proteomes" id="UP000306954">
    <property type="component" value="Unassembled WGS sequence"/>
</dbReference>
<protein>
    <recommendedName>
        <fullName evidence="3">Protein bem46</fullName>
    </recommendedName>
</protein>
<name>A0A4T0HAZ0_WALIC</name>
<dbReference type="GO" id="GO:0016020">
    <property type="term" value="C:membrane"/>
    <property type="evidence" value="ECO:0007669"/>
    <property type="project" value="TreeGrafter"/>
</dbReference>
<organism evidence="1 2">
    <name type="scientific">Wallemia ichthyophaga</name>
    <dbReference type="NCBI Taxonomy" id="245174"/>
    <lineage>
        <taxon>Eukaryota</taxon>
        <taxon>Fungi</taxon>
        <taxon>Dikarya</taxon>
        <taxon>Basidiomycota</taxon>
        <taxon>Wallemiomycotina</taxon>
        <taxon>Wallemiomycetes</taxon>
        <taxon>Wallemiales</taxon>
        <taxon>Wallemiaceae</taxon>
        <taxon>Wallemia</taxon>
    </lineage>
</organism>
<evidence type="ECO:0008006" key="3">
    <source>
        <dbReference type="Google" id="ProtNLM"/>
    </source>
</evidence>
<gene>
    <name evidence="1" type="ORF">E3P90_02636</name>
</gene>
<dbReference type="PANTHER" id="PTHR12277">
    <property type="entry name" value="ALPHA/BETA HYDROLASE DOMAIN-CONTAINING PROTEIN"/>
    <property type="match status" value="1"/>
</dbReference>
<dbReference type="InterPro" id="IPR029058">
    <property type="entry name" value="AB_hydrolase_fold"/>
</dbReference>
<evidence type="ECO:0000313" key="1">
    <source>
        <dbReference type="EMBL" id="TIB10935.1"/>
    </source>
</evidence>
<accession>A0A4T0HAZ0</accession>
<dbReference type="EMBL" id="SPOF01000027">
    <property type="protein sequence ID" value="TIB10935.1"/>
    <property type="molecule type" value="Genomic_DNA"/>
</dbReference>
<dbReference type="Gene3D" id="3.40.50.1820">
    <property type="entry name" value="alpha/beta hydrolase"/>
    <property type="match status" value="1"/>
</dbReference>
<sequence length="358" mass="39073">MFLSRVASGFIGVALTSECLRMPSLTTLFTTAIGLPAALWTFKSAMLVAFQRRIIYMGYSPVGARTEELARADELKSGMRITKISAEVARGVRVDGLEAASGAHSPQTPILFYLQGNAGNPLSRLPLFARILGVSSKGSQISKSSSSSMRIIAFAPSSYWTSTRRAPTQPRLLEDYAAALRRTHQLYPHAPIILYGHSLGGSIATLLCAGRSGSGDLCSGVHALILENAFESIPAMVKAYFVSPKVPYYHLHPLVFDKWDALGAAKDVQVPTMVLVSGDDELVPREHGLALHNALPRSRMHVIPGALHENAYSKPSWPRIVTAFVTYSKPHTTNNLARTIHIGNIQYISHMHPSRRVY</sequence>
<evidence type="ECO:0000313" key="2">
    <source>
        <dbReference type="Proteomes" id="UP000306954"/>
    </source>
</evidence>
<dbReference type="SUPFAM" id="SSF53474">
    <property type="entry name" value="alpha/beta-Hydrolases"/>
    <property type="match status" value="1"/>
</dbReference>
<proteinExistence type="predicted"/>
<dbReference type="AlphaFoldDB" id="A0A4T0HAZ0"/>